<dbReference type="EMBL" id="CP140154">
    <property type="protein sequence ID" value="WQG92669.1"/>
    <property type="molecule type" value="Genomic_DNA"/>
</dbReference>
<sequence length="79" mass="9134">MENFERIVMNGEVKLYFDIEHSTPGICKIKASADWKSYELLVQRNSYGEWKIAKKSSYPSAIKSTEFDIDTILNEIGKK</sequence>
<name>A0ABZ0XQP0_9BACT</name>
<protein>
    <submittedName>
        <fullName evidence="2">Uncharacterized protein</fullName>
    </submittedName>
</protein>
<reference evidence="2 3" key="1">
    <citation type="submission" date="2023-11" db="EMBL/GenBank/DDBJ databases">
        <title>MicrobeMod: A computational toolkit for identifying prokaryotic methylation and restriction-modification with nanopore sequencing.</title>
        <authorList>
            <person name="Crits-Christoph A."/>
            <person name="Kang S.C."/>
            <person name="Lee H."/>
            <person name="Ostrov N."/>
        </authorList>
    </citation>
    <scope>NUCLEOTIDE SEQUENCE [LARGE SCALE GENOMIC DNA]</scope>
    <source>
        <strain evidence="2 3">ATCC 23090</strain>
    </source>
</reference>
<dbReference type="RefSeq" id="WP_322518611.1">
    <property type="nucleotide sequence ID" value="NZ_CP139972.1"/>
</dbReference>
<dbReference type="Proteomes" id="UP001326715">
    <property type="component" value="Chromosome"/>
</dbReference>
<evidence type="ECO:0000313" key="1">
    <source>
        <dbReference type="EMBL" id="WQG92669.1"/>
    </source>
</evidence>
<evidence type="ECO:0000313" key="3">
    <source>
        <dbReference type="Proteomes" id="UP001326715"/>
    </source>
</evidence>
<dbReference type="EMBL" id="CP140154">
    <property type="protein sequence ID" value="WQG93005.1"/>
    <property type="molecule type" value="Genomic_DNA"/>
</dbReference>
<accession>A0ABZ0XQP0</accession>
<proteinExistence type="predicted"/>
<gene>
    <name evidence="1" type="ORF">SR876_14215</name>
    <name evidence="2" type="ORF">SR876_15905</name>
</gene>
<organism evidence="2 3">
    <name type="scientific">Chitinophaga sancti</name>
    <dbReference type="NCBI Taxonomy" id="1004"/>
    <lineage>
        <taxon>Bacteria</taxon>
        <taxon>Pseudomonadati</taxon>
        <taxon>Bacteroidota</taxon>
        <taxon>Chitinophagia</taxon>
        <taxon>Chitinophagales</taxon>
        <taxon>Chitinophagaceae</taxon>
        <taxon>Chitinophaga</taxon>
    </lineage>
</organism>
<keyword evidence="3" id="KW-1185">Reference proteome</keyword>
<evidence type="ECO:0000313" key="2">
    <source>
        <dbReference type="EMBL" id="WQG93005.1"/>
    </source>
</evidence>